<name>A0ABR1DTQ4_NECAM</name>
<protein>
    <submittedName>
        <fullName evidence="1">Uncharacterized protein</fullName>
    </submittedName>
</protein>
<dbReference type="EMBL" id="JAVFWL010000005">
    <property type="protein sequence ID" value="KAK6753730.1"/>
    <property type="molecule type" value="Genomic_DNA"/>
</dbReference>
<evidence type="ECO:0000313" key="1">
    <source>
        <dbReference type="EMBL" id="KAK6753730.1"/>
    </source>
</evidence>
<sequence>MEQSKNFYKCSELPLFSSKRLCHLSVVVNLVLEFFFSGDLSSFCCSPATFPIASSRKINAAAISMLLKLRIRNNPFVLWI</sequence>
<gene>
    <name evidence="1" type="primary">Necator_chrV.g17778</name>
    <name evidence="1" type="ORF">RB195_012988</name>
</gene>
<keyword evidence="2" id="KW-1185">Reference proteome</keyword>
<dbReference type="Proteomes" id="UP001303046">
    <property type="component" value="Unassembled WGS sequence"/>
</dbReference>
<comment type="caution">
    <text evidence="1">The sequence shown here is derived from an EMBL/GenBank/DDBJ whole genome shotgun (WGS) entry which is preliminary data.</text>
</comment>
<organism evidence="1 2">
    <name type="scientific">Necator americanus</name>
    <name type="common">Human hookworm</name>
    <dbReference type="NCBI Taxonomy" id="51031"/>
    <lineage>
        <taxon>Eukaryota</taxon>
        <taxon>Metazoa</taxon>
        <taxon>Ecdysozoa</taxon>
        <taxon>Nematoda</taxon>
        <taxon>Chromadorea</taxon>
        <taxon>Rhabditida</taxon>
        <taxon>Rhabditina</taxon>
        <taxon>Rhabditomorpha</taxon>
        <taxon>Strongyloidea</taxon>
        <taxon>Ancylostomatidae</taxon>
        <taxon>Bunostominae</taxon>
        <taxon>Necator</taxon>
    </lineage>
</organism>
<accession>A0ABR1DTQ4</accession>
<evidence type="ECO:0000313" key="2">
    <source>
        <dbReference type="Proteomes" id="UP001303046"/>
    </source>
</evidence>
<reference evidence="1 2" key="1">
    <citation type="submission" date="2023-08" db="EMBL/GenBank/DDBJ databases">
        <title>A Necator americanus chromosomal reference genome.</title>
        <authorList>
            <person name="Ilik V."/>
            <person name="Petrzelkova K.J."/>
            <person name="Pardy F."/>
            <person name="Fuh T."/>
            <person name="Niatou-Singa F.S."/>
            <person name="Gouil Q."/>
            <person name="Baker L."/>
            <person name="Ritchie M.E."/>
            <person name="Jex A.R."/>
            <person name="Gazzola D."/>
            <person name="Li H."/>
            <person name="Toshio Fujiwara R."/>
            <person name="Zhan B."/>
            <person name="Aroian R.V."/>
            <person name="Pafco B."/>
            <person name="Schwarz E.M."/>
        </authorList>
    </citation>
    <scope>NUCLEOTIDE SEQUENCE [LARGE SCALE GENOMIC DNA]</scope>
    <source>
        <strain evidence="1 2">Aroian</strain>
        <tissue evidence="1">Whole animal</tissue>
    </source>
</reference>
<proteinExistence type="predicted"/>